<feature type="compositionally biased region" description="Basic and acidic residues" evidence="1">
    <location>
        <begin position="492"/>
        <end position="511"/>
    </location>
</feature>
<dbReference type="AlphaFoldDB" id="A0A8J7LJT8"/>
<comment type="caution">
    <text evidence="2">The sequence shown here is derived from an EMBL/GenBank/DDBJ whole genome shotgun (WGS) entry which is preliminary data.</text>
</comment>
<reference evidence="2 3" key="1">
    <citation type="journal article" date="2021" name="Int. J. Syst. Evol. Microbiol.">
        <title>Amazonocrinis nigriterrae gen. nov., sp. nov., Atlanticothrix silvestris gen. nov., sp. nov. and Dendronalium phyllosphericum gen. nov., sp. nov., nostocacean cyanobacteria from Brazilian environments.</title>
        <authorList>
            <person name="Alvarenga D.O."/>
            <person name="Andreote A.P.D."/>
            <person name="Branco L.H.Z."/>
            <person name="Delbaje E."/>
            <person name="Cruz R.B."/>
            <person name="Varani A.M."/>
            <person name="Fiore M.F."/>
        </authorList>
    </citation>
    <scope>NUCLEOTIDE SEQUENCE [LARGE SCALE GENOMIC DNA]</scope>
    <source>
        <strain evidence="2 3">CENA369</strain>
    </source>
</reference>
<accession>A0A8J7LJT8</accession>
<organism evidence="2 3">
    <name type="scientific">Dendronalium phyllosphericum CENA369</name>
    <dbReference type="NCBI Taxonomy" id="1725256"/>
    <lineage>
        <taxon>Bacteria</taxon>
        <taxon>Bacillati</taxon>
        <taxon>Cyanobacteriota</taxon>
        <taxon>Cyanophyceae</taxon>
        <taxon>Nostocales</taxon>
        <taxon>Nostocaceae</taxon>
        <taxon>Dendronalium</taxon>
        <taxon>Dendronalium phyllosphericum</taxon>
    </lineage>
</organism>
<keyword evidence="3" id="KW-1185">Reference proteome</keyword>
<dbReference type="EMBL" id="JAECZA010000300">
    <property type="protein sequence ID" value="MBH8577948.1"/>
    <property type="molecule type" value="Genomic_DNA"/>
</dbReference>
<proteinExistence type="predicted"/>
<gene>
    <name evidence="2" type="ORF">I8752_34310</name>
</gene>
<evidence type="ECO:0000256" key="1">
    <source>
        <dbReference type="SAM" id="MobiDB-lite"/>
    </source>
</evidence>
<evidence type="ECO:0000313" key="3">
    <source>
        <dbReference type="Proteomes" id="UP000662314"/>
    </source>
</evidence>
<dbReference type="RefSeq" id="WP_214436628.1">
    <property type="nucleotide sequence ID" value="NZ_CAWPUQ010000237.1"/>
</dbReference>
<evidence type="ECO:0000313" key="2">
    <source>
        <dbReference type="EMBL" id="MBH8577948.1"/>
    </source>
</evidence>
<dbReference type="SUPFAM" id="SSF52540">
    <property type="entry name" value="P-loop containing nucleoside triphosphate hydrolases"/>
    <property type="match status" value="1"/>
</dbReference>
<feature type="compositionally biased region" description="Basic and acidic residues" evidence="1">
    <location>
        <begin position="518"/>
        <end position="530"/>
    </location>
</feature>
<dbReference type="Gene3D" id="3.40.50.300">
    <property type="entry name" value="P-loop containing nucleotide triphosphate hydrolases"/>
    <property type="match status" value="1"/>
</dbReference>
<dbReference type="Proteomes" id="UP000662314">
    <property type="component" value="Unassembled WGS sequence"/>
</dbReference>
<name>A0A8J7LJT8_9NOST</name>
<protein>
    <submittedName>
        <fullName evidence="2">Uncharacterized protein</fullName>
    </submittedName>
</protein>
<sequence length="599" mass="68371">MGYLSDEHQRLSKSLHSRLVSWIEELPFDRKVTAIAASVLIGTLSAAMAWNGQASDRVYFCLRTPTSQLRCQDRHNRPFRMTAWHWNQWKQEGQPDNVVFLELVKASNQNKPVLALHAFIEFAIAGWLLRHLQNDERQLSQFQEVVEKHNVAQAELQARVELELSANEYTVDIQKAEILAETDIQIAHLDAKETLFEAETAGMTESEKREYVEFLRRQKTPYLQGSQTLQGTIDPKDKVEGQQQMAVINPHQWFEETINYCSVLVFGGQNSGKTTLASHIIKARKDRGDRIIVLDPHAAKGQWEGLEVIGAGMDYKAIDDAFRWYYGECESRYKLLALEGEEAVEALGRICMVTEELTNYAGRCKNSHNYLQSSLSDNRKIFLDSLAISHDRTLSKLGGAKDIAQLRDNAMLEVKLIPPTLHNPRQAFMKLPGQGFEPVLLPNWQVIKNFGVTYTSQPAIDRDTLKRIWDLEFNLDSETTKRLDGNDSSPNPKRDDDNPKRDSETTKRPDGNDSSQNPKRDSETTKRPDSNDSSPNPKRFTHFGLGRNEARKMIIHLRNEMKMTQTEILKTLWNVRPGDSEIYRNAVSEYKELLGEGGD</sequence>
<feature type="region of interest" description="Disordered" evidence="1">
    <location>
        <begin position="480"/>
        <end position="546"/>
    </location>
</feature>
<dbReference type="InterPro" id="IPR027417">
    <property type="entry name" value="P-loop_NTPase"/>
</dbReference>